<protein>
    <recommendedName>
        <fullName evidence="1">DUF4246 domain-containing protein</fullName>
    </recommendedName>
</protein>
<dbReference type="Pfam" id="PF14033">
    <property type="entry name" value="DUF4246"/>
    <property type="match status" value="1"/>
</dbReference>
<accession>A0A9W8GA99</accession>
<comment type="caution">
    <text evidence="2">The sequence shown here is derived from an EMBL/GenBank/DDBJ whole genome shotgun (WGS) entry which is preliminary data.</text>
</comment>
<dbReference type="EMBL" id="JANBTX010000344">
    <property type="protein sequence ID" value="KAJ2682935.1"/>
    <property type="molecule type" value="Genomic_DNA"/>
</dbReference>
<evidence type="ECO:0000313" key="2">
    <source>
        <dbReference type="EMBL" id="KAJ2682935.1"/>
    </source>
</evidence>
<dbReference type="OrthoDB" id="415532at2759"/>
<dbReference type="PANTHER" id="PTHR33119">
    <property type="entry name" value="IFI3P"/>
    <property type="match status" value="1"/>
</dbReference>
<dbReference type="AlphaFoldDB" id="A0A9W8GA99"/>
<dbReference type="InterPro" id="IPR049192">
    <property type="entry name" value="DUF4246_C"/>
</dbReference>
<evidence type="ECO:0000313" key="3">
    <source>
        <dbReference type="Proteomes" id="UP001151516"/>
    </source>
</evidence>
<dbReference type="Proteomes" id="UP001151516">
    <property type="component" value="Unassembled WGS sequence"/>
</dbReference>
<keyword evidence="3" id="KW-1185">Reference proteome</keyword>
<reference evidence="2" key="1">
    <citation type="submission" date="2022-07" db="EMBL/GenBank/DDBJ databases">
        <title>Phylogenomic reconstructions and comparative analyses of Kickxellomycotina fungi.</title>
        <authorList>
            <person name="Reynolds N.K."/>
            <person name="Stajich J.E."/>
            <person name="Barry K."/>
            <person name="Grigoriev I.V."/>
            <person name="Crous P."/>
            <person name="Smith M.E."/>
        </authorList>
    </citation>
    <scope>NUCLEOTIDE SEQUENCE</scope>
    <source>
        <strain evidence="2">CBS 109367</strain>
    </source>
</reference>
<dbReference type="PANTHER" id="PTHR33119:SF1">
    <property type="entry name" value="FE2OG DIOXYGENASE DOMAIN-CONTAINING PROTEIN"/>
    <property type="match status" value="1"/>
</dbReference>
<proteinExistence type="predicted"/>
<gene>
    <name evidence="2" type="ORF">IWW39_005767</name>
</gene>
<sequence length="548" mass="62166">MDTIYERRLRNTSRAICARPDWIEAIRDADARADWAAKAKAEKVTDLEFRYVLAELEFYASLHSPKSNIRLSAADGVWLSDLLIAAETTKELREHAAVLENVPDSQKDWHPKAQSRVLNLIDPSLYPLIYNLSWLHRQPIASPRAALTLETLGGQPGNLDEWRRALGGTGDNRPKYHLSVVDEKKALYASGKFSWLPSEFCVDNSGDVTIESYSNNLHPVRHAALYSTIASVFAKFLPLLEQVLTDLVHPRKPGVELDLDRCYEYEGPKPKRSRRPYYEYLEELKCWEEDATYVDPMPKSFAPKRPIKPYSLHCRQLQAVVGMSNIELPLKKSVYGGKGWSVVGLNNERIIATGILFYDVVNIAQCSLEFCESIDSSHYARTQNGFYAFACAYDVEGDLMGRTFRTSQELGGIDIKDGLCVVLPNAYQYKLPQVTREIGSKPSHCKMLTFYYVDPSKHIPSTEIVLPQQGDWWKEQVRESELLCNLPLLVVDGIMDKIDYPISLKNAKQICLEMEVEVKEKTANVSSKFFAPLYSIKLVDTPASLRQD</sequence>
<dbReference type="InterPro" id="IPR025340">
    <property type="entry name" value="DUF4246"/>
</dbReference>
<evidence type="ECO:0000259" key="1">
    <source>
        <dbReference type="Pfam" id="PF14033"/>
    </source>
</evidence>
<name>A0A9W8GA99_9FUNG</name>
<organism evidence="2 3">
    <name type="scientific">Coemansia spiralis</name>
    <dbReference type="NCBI Taxonomy" id="417178"/>
    <lineage>
        <taxon>Eukaryota</taxon>
        <taxon>Fungi</taxon>
        <taxon>Fungi incertae sedis</taxon>
        <taxon>Zoopagomycota</taxon>
        <taxon>Kickxellomycotina</taxon>
        <taxon>Kickxellomycetes</taxon>
        <taxon>Kickxellales</taxon>
        <taxon>Kickxellaceae</taxon>
        <taxon>Coemansia</taxon>
    </lineage>
</organism>
<feature type="domain" description="DUF4246" evidence="1">
    <location>
        <begin position="49"/>
        <end position="476"/>
    </location>
</feature>